<protein>
    <submittedName>
        <fullName evidence="2">Uncharacterized protein</fullName>
    </submittedName>
</protein>
<dbReference type="KEGG" id="acr:Acry_0351"/>
<reference evidence="2 3" key="1">
    <citation type="submission" date="2007-05" db="EMBL/GenBank/DDBJ databases">
        <title>Complete sequence of chromosome of Acidiphilium cryptum JF-5.</title>
        <authorList>
            <consortium name="US DOE Joint Genome Institute"/>
            <person name="Copeland A."/>
            <person name="Lucas S."/>
            <person name="Lapidus A."/>
            <person name="Barry K."/>
            <person name="Detter J.C."/>
            <person name="Glavina del Rio T."/>
            <person name="Hammon N."/>
            <person name="Israni S."/>
            <person name="Dalin E."/>
            <person name="Tice H."/>
            <person name="Pitluck S."/>
            <person name="Sims D."/>
            <person name="Brettin T."/>
            <person name="Bruce D."/>
            <person name="Han C."/>
            <person name="Schmutz J."/>
            <person name="Larimer F."/>
            <person name="Land M."/>
            <person name="Hauser L."/>
            <person name="Kyrpides N."/>
            <person name="Kim E."/>
            <person name="Magnuson T."/>
            <person name="Richardson P."/>
        </authorList>
    </citation>
    <scope>NUCLEOTIDE SEQUENCE [LARGE SCALE GENOMIC DNA]</scope>
    <source>
        <strain evidence="2 3">JF-5</strain>
    </source>
</reference>
<dbReference type="Proteomes" id="UP000000245">
    <property type="component" value="Chromosome"/>
</dbReference>
<feature type="compositionally biased region" description="Low complexity" evidence="1">
    <location>
        <begin position="161"/>
        <end position="181"/>
    </location>
</feature>
<accession>A5FVE4</accession>
<keyword evidence="3" id="KW-1185">Reference proteome</keyword>
<dbReference type="EMBL" id="CP000697">
    <property type="protein sequence ID" value="ABQ29576.1"/>
    <property type="molecule type" value="Genomic_DNA"/>
</dbReference>
<proteinExistence type="predicted"/>
<dbReference type="AlphaFoldDB" id="A5FVE4"/>
<gene>
    <name evidence="2" type="ordered locus">Acry_0351</name>
</gene>
<name>A5FVE4_ACICJ</name>
<dbReference type="HOGENOM" id="CLU_113985_0_0_5"/>
<evidence type="ECO:0000256" key="1">
    <source>
        <dbReference type="SAM" id="MobiDB-lite"/>
    </source>
</evidence>
<feature type="region of interest" description="Disordered" evidence="1">
    <location>
        <begin position="161"/>
        <end position="209"/>
    </location>
</feature>
<organism evidence="2 3">
    <name type="scientific">Acidiphilium cryptum (strain JF-5)</name>
    <dbReference type="NCBI Taxonomy" id="349163"/>
    <lineage>
        <taxon>Bacteria</taxon>
        <taxon>Pseudomonadati</taxon>
        <taxon>Pseudomonadota</taxon>
        <taxon>Alphaproteobacteria</taxon>
        <taxon>Acetobacterales</taxon>
        <taxon>Acidocellaceae</taxon>
        <taxon>Acidiphilium</taxon>
    </lineage>
</organism>
<sequence>MPPAETACPPPGFHVPVPFMDVAARFAALIETLCGAVAARGAKGAFGAANGALVVLLWSRLRRAVRRFAILAAGAPPPRRRASRPRHRAARTPAVALPRRAAWLLAPVPEASAVAGRLRDLLETPEARALIASEPRAGRLLRPLCRALGLRLPACLRLPPRSRPAVAPAKARAAAPTTATPRPAPAPRLSPRRPVRPGPLHTRAPPVPS</sequence>
<evidence type="ECO:0000313" key="2">
    <source>
        <dbReference type="EMBL" id="ABQ29576.1"/>
    </source>
</evidence>
<evidence type="ECO:0000313" key="3">
    <source>
        <dbReference type="Proteomes" id="UP000000245"/>
    </source>
</evidence>